<dbReference type="Proteomes" id="UP000386847">
    <property type="component" value="Chromosome"/>
</dbReference>
<evidence type="ECO:0000313" key="2">
    <source>
        <dbReference type="EMBL" id="QGF24480.1"/>
    </source>
</evidence>
<proteinExistence type="predicted"/>
<dbReference type="InterPro" id="IPR045865">
    <property type="entry name" value="ACT-like_dom_sf"/>
</dbReference>
<name>A0A5Q2FBQ1_9ACTN</name>
<dbReference type="PROSITE" id="PS51257">
    <property type="entry name" value="PROKAR_LIPOPROTEIN"/>
    <property type="match status" value="1"/>
</dbReference>
<evidence type="ECO:0000313" key="3">
    <source>
        <dbReference type="Proteomes" id="UP000386847"/>
    </source>
</evidence>
<dbReference type="AlphaFoldDB" id="A0A5Q2FBQ1"/>
<evidence type="ECO:0000259" key="1">
    <source>
        <dbReference type="PROSITE" id="PS51671"/>
    </source>
</evidence>
<accession>A0A5Q2FBQ1</accession>
<reference evidence="2 3" key="1">
    <citation type="submission" date="2019-10" db="EMBL/GenBank/DDBJ databases">
        <title>Genomic analysis of Raineyella sp. CBA3103.</title>
        <authorList>
            <person name="Roh S.W."/>
        </authorList>
    </citation>
    <scope>NUCLEOTIDE SEQUENCE [LARGE SCALE GENOMIC DNA]</scope>
    <source>
        <strain evidence="2 3">CBA3103</strain>
    </source>
</reference>
<sequence>MFLMRVSMPDRPGALGAVASAVGLVGCDIKAIEIVESLDGHGIDDFMLEIPTGVLPDTVVSACQEVSGVEVLWISRHYDSGTLQSDLETLEQMTRDPEHAAEVLVDSAPSVFHCQWSVLVDRADSPSISYATPMAPDLDATVLASIGDLGGAGSAEMPAGWVPAWSDTALAWAPVGTERSILVGRTGGPVWLASEIARLRHLSALAS</sequence>
<dbReference type="PROSITE" id="PS51671">
    <property type="entry name" value="ACT"/>
    <property type="match status" value="1"/>
</dbReference>
<feature type="domain" description="ACT" evidence="1">
    <location>
        <begin position="3"/>
        <end position="79"/>
    </location>
</feature>
<keyword evidence="3" id="KW-1185">Reference proteome</keyword>
<protein>
    <submittedName>
        <fullName evidence="2">Amino acid-binding protein</fullName>
    </submittedName>
</protein>
<dbReference type="EMBL" id="CP045725">
    <property type="protein sequence ID" value="QGF24480.1"/>
    <property type="molecule type" value="Genomic_DNA"/>
</dbReference>
<dbReference type="KEGG" id="rain:Rai3103_13405"/>
<dbReference type="SUPFAM" id="SSF55021">
    <property type="entry name" value="ACT-like"/>
    <property type="match status" value="1"/>
</dbReference>
<gene>
    <name evidence="2" type="ORF">Rai3103_13405</name>
</gene>
<organism evidence="2 3">
    <name type="scientific">Raineyella fluvialis</name>
    <dbReference type="NCBI Taxonomy" id="2662261"/>
    <lineage>
        <taxon>Bacteria</taxon>
        <taxon>Bacillati</taxon>
        <taxon>Actinomycetota</taxon>
        <taxon>Actinomycetes</taxon>
        <taxon>Propionibacteriales</taxon>
        <taxon>Propionibacteriaceae</taxon>
        <taxon>Raineyella</taxon>
    </lineage>
</organism>
<dbReference type="InterPro" id="IPR002912">
    <property type="entry name" value="ACT_dom"/>
</dbReference>